<keyword evidence="6 7" id="KW-0804">Transcription</keyword>
<gene>
    <name evidence="10" type="primary">nikR</name>
    <name evidence="10" type="ORF">P6N53_06115</name>
</gene>
<dbReference type="HAMAP" id="MF_00476">
    <property type="entry name" value="NikR"/>
    <property type="match status" value="1"/>
</dbReference>
<dbReference type="Gene3D" id="3.30.70.1150">
    <property type="entry name" value="ACT-like. Chain A, domain 2"/>
    <property type="match status" value="1"/>
</dbReference>
<keyword evidence="11" id="KW-1185">Reference proteome</keyword>
<dbReference type="InterPro" id="IPR002145">
    <property type="entry name" value="CopG"/>
</dbReference>
<dbReference type="InterPro" id="IPR013321">
    <property type="entry name" value="Arc_rbn_hlx_hlx"/>
</dbReference>
<comment type="cofactor">
    <cofactor evidence="7">
        <name>Ni(2+)</name>
        <dbReference type="ChEBI" id="CHEBI:49786"/>
    </cofactor>
    <text evidence="7">Binds 1 nickel ion per subunit.</text>
</comment>
<evidence type="ECO:0000256" key="4">
    <source>
        <dbReference type="ARBA" id="ARBA00023015"/>
    </source>
</evidence>
<keyword evidence="3 7" id="KW-0479">Metal-binding</keyword>
<dbReference type="Pfam" id="PF01402">
    <property type="entry name" value="RHH_1"/>
    <property type="match status" value="1"/>
</dbReference>
<evidence type="ECO:0000256" key="7">
    <source>
        <dbReference type="HAMAP-Rule" id="MF_00476"/>
    </source>
</evidence>
<dbReference type="AlphaFoldDB" id="A0AAW7ZDD5"/>
<comment type="similarity">
    <text evidence="1 7">Belongs to the transcriptional regulatory CopG/NikR family.</text>
</comment>
<dbReference type="InterPro" id="IPR022988">
    <property type="entry name" value="Ni_resp_reg_NikR"/>
</dbReference>
<dbReference type="InterPro" id="IPR014864">
    <property type="entry name" value="TF_NikR_Ni-bd_C"/>
</dbReference>
<accession>A0AAW7ZDD5</accession>
<keyword evidence="4 7" id="KW-0805">Transcription regulation</keyword>
<dbReference type="RefSeq" id="WP_304541901.1">
    <property type="nucleotide sequence ID" value="NZ_JARPTC010000007.1"/>
</dbReference>
<dbReference type="InterPro" id="IPR045865">
    <property type="entry name" value="ACT-like_dom_sf"/>
</dbReference>
<evidence type="ECO:0000313" key="10">
    <source>
        <dbReference type="EMBL" id="MDO7786795.1"/>
    </source>
</evidence>
<dbReference type="EMBL" id="JARPTC010000007">
    <property type="protein sequence ID" value="MDO7786795.1"/>
    <property type="molecule type" value="Genomic_DNA"/>
</dbReference>
<feature type="domain" description="Transcription factor NikR nickel binding C-terminal" evidence="9">
    <location>
        <begin position="59"/>
        <end position="134"/>
    </location>
</feature>
<evidence type="ECO:0000259" key="8">
    <source>
        <dbReference type="Pfam" id="PF01402"/>
    </source>
</evidence>
<keyword evidence="5 7" id="KW-0238">DNA-binding</keyword>
<dbReference type="NCBIfam" id="NF003381">
    <property type="entry name" value="PRK04460.1"/>
    <property type="match status" value="1"/>
</dbReference>
<dbReference type="NCBIfam" id="NF002169">
    <property type="entry name" value="PRK01002.1"/>
    <property type="match status" value="1"/>
</dbReference>
<feature type="binding site" evidence="7">
    <location>
        <position position="95"/>
    </location>
    <ligand>
        <name>Ni(2+)</name>
        <dbReference type="ChEBI" id="CHEBI:49786"/>
    </ligand>
</feature>
<reference evidence="10" key="1">
    <citation type="journal article" date="2023" name="J. Hazard. Mater.">
        <title>Anaerobic biodegradation of pyrene and benzo[a]pyrene by a new sulfate-reducing Desulforamulus aquiferis strain DSA.</title>
        <authorList>
            <person name="Zhang Z."/>
            <person name="Sun J."/>
            <person name="Gong X."/>
            <person name="Wang C."/>
            <person name="Wang H."/>
        </authorList>
    </citation>
    <scope>NUCLEOTIDE SEQUENCE</scope>
    <source>
        <strain evidence="10">DSA</strain>
    </source>
</reference>
<feature type="domain" description="Ribbon-helix-helix protein CopG" evidence="8">
    <location>
        <begin position="9"/>
        <end position="44"/>
    </location>
</feature>
<name>A0AAW7ZDD5_9FIRM</name>
<evidence type="ECO:0000256" key="5">
    <source>
        <dbReference type="ARBA" id="ARBA00023125"/>
    </source>
</evidence>
<dbReference type="Proteomes" id="UP001172911">
    <property type="component" value="Unassembled WGS sequence"/>
</dbReference>
<comment type="caution">
    <text evidence="10">The sequence shown here is derived from an EMBL/GenBank/DDBJ whole genome shotgun (WGS) entry which is preliminary data.</text>
</comment>
<dbReference type="InterPro" id="IPR050192">
    <property type="entry name" value="CopG/NikR_regulator"/>
</dbReference>
<protein>
    <recommendedName>
        <fullName evidence="7">Putative nickel-responsive regulator</fullName>
    </recommendedName>
</protein>
<dbReference type="Gene3D" id="1.10.1220.10">
    <property type="entry name" value="Met repressor-like"/>
    <property type="match status" value="1"/>
</dbReference>
<reference evidence="10" key="2">
    <citation type="submission" date="2023-03" db="EMBL/GenBank/DDBJ databases">
        <authorList>
            <person name="Zhang Z."/>
        </authorList>
    </citation>
    <scope>NUCLEOTIDE SEQUENCE</scope>
    <source>
        <strain evidence="10">DSA</strain>
    </source>
</reference>
<evidence type="ECO:0000259" key="9">
    <source>
        <dbReference type="Pfam" id="PF08753"/>
    </source>
</evidence>
<feature type="binding site" evidence="7">
    <location>
        <position position="82"/>
    </location>
    <ligand>
        <name>Ni(2+)</name>
        <dbReference type="ChEBI" id="CHEBI:49786"/>
    </ligand>
</feature>
<evidence type="ECO:0000256" key="3">
    <source>
        <dbReference type="ARBA" id="ARBA00022723"/>
    </source>
</evidence>
<evidence type="ECO:0000256" key="1">
    <source>
        <dbReference type="ARBA" id="ARBA00008478"/>
    </source>
</evidence>
<dbReference type="Pfam" id="PF08753">
    <property type="entry name" value="NikR_C"/>
    <property type="match status" value="1"/>
</dbReference>
<dbReference type="GO" id="GO:0003677">
    <property type="term" value="F:DNA binding"/>
    <property type="evidence" value="ECO:0007669"/>
    <property type="project" value="UniProtKB-KW"/>
</dbReference>
<dbReference type="SUPFAM" id="SSF47598">
    <property type="entry name" value="Ribbon-helix-helix"/>
    <property type="match status" value="1"/>
</dbReference>
<feature type="binding site" evidence="7">
    <location>
        <position position="93"/>
    </location>
    <ligand>
        <name>Ni(2+)</name>
        <dbReference type="ChEBI" id="CHEBI:49786"/>
    </ligand>
</feature>
<sequence>MPSKEVLTRFGVSMPQDLIEQFDKLISERGYDSRSEAIRDLVRKSLIDPNHLQSTNMVAGTIVIMYNHHFVGLTNYLLELQHDYHHEIISTMHVHINHHQCLEIIVVRGVLAKLRQMHQMIQVQKGVFYAELSVTYVDEQQTAHKSEA</sequence>
<feature type="binding site" evidence="7">
    <location>
        <position position="101"/>
    </location>
    <ligand>
        <name>Ni(2+)</name>
        <dbReference type="ChEBI" id="CHEBI:49786"/>
    </ligand>
</feature>
<organism evidence="10 11">
    <name type="scientific">Desulforamulus aquiferis</name>
    <dbReference type="NCBI Taxonomy" id="1397668"/>
    <lineage>
        <taxon>Bacteria</taxon>
        <taxon>Bacillati</taxon>
        <taxon>Bacillota</taxon>
        <taxon>Clostridia</taxon>
        <taxon>Eubacteriales</taxon>
        <taxon>Peptococcaceae</taxon>
        <taxon>Desulforamulus</taxon>
    </lineage>
</organism>
<dbReference type="GO" id="GO:0016151">
    <property type="term" value="F:nickel cation binding"/>
    <property type="evidence" value="ECO:0007669"/>
    <property type="project" value="UniProtKB-UniRule"/>
</dbReference>
<dbReference type="PANTHER" id="PTHR34719:SF2">
    <property type="entry name" value="NICKEL-RESPONSIVE REGULATOR"/>
    <property type="match status" value="1"/>
</dbReference>
<evidence type="ECO:0000256" key="6">
    <source>
        <dbReference type="ARBA" id="ARBA00023163"/>
    </source>
</evidence>
<dbReference type="SUPFAM" id="SSF55021">
    <property type="entry name" value="ACT-like"/>
    <property type="match status" value="1"/>
</dbReference>
<evidence type="ECO:0000256" key="2">
    <source>
        <dbReference type="ARBA" id="ARBA00022596"/>
    </source>
</evidence>
<dbReference type="InterPro" id="IPR010985">
    <property type="entry name" value="Ribbon_hlx_hlx"/>
</dbReference>
<dbReference type="PANTHER" id="PTHR34719">
    <property type="entry name" value="NICKEL-RESPONSIVE REGULATOR"/>
    <property type="match status" value="1"/>
</dbReference>
<dbReference type="CDD" id="cd22231">
    <property type="entry name" value="RHH_NikR_HicB-like"/>
    <property type="match status" value="1"/>
</dbReference>
<keyword evidence="2 7" id="KW-0533">Nickel</keyword>
<dbReference type="GO" id="GO:0010045">
    <property type="term" value="P:response to nickel cation"/>
    <property type="evidence" value="ECO:0007669"/>
    <property type="project" value="InterPro"/>
</dbReference>
<comment type="function">
    <text evidence="7">Transcriptional regulator.</text>
</comment>
<dbReference type="InterPro" id="IPR027271">
    <property type="entry name" value="Acetolactate_synth/TF_NikR_C"/>
</dbReference>
<proteinExistence type="inferred from homology"/>
<dbReference type="NCBIfam" id="NF002815">
    <property type="entry name" value="PRK02967.1"/>
    <property type="match status" value="1"/>
</dbReference>
<evidence type="ECO:0000313" key="11">
    <source>
        <dbReference type="Proteomes" id="UP001172911"/>
    </source>
</evidence>
<dbReference type="GO" id="GO:0003700">
    <property type="term" value="F:DNA-binding transcription factor activity"/>
    <property type="evidence" value="ECO:0007669"/>
    <property type="project" value="UniProtKB-UniRule"/>
</dbReference>